<accession>A0ABQ7G8H5</accession>
<feature type="region of interest" description="Disordered" evidence="1">
    <location>
        <begin position="158"/>
        <end position="254"/>
    </location>
</feature>
<dbReference type="EMBL" id="MU069995">
    <property type="protein sequence ID" value="KAF5830902.1"/>
    <property type="molecule type" value="Genomic_DNA"/>
</dbReference>
<feature type="compositionally biased region" description="Low complexity" evidence="1">
    <location>
        <begin position="210"/>
        <end position="238"/>
    </location>
</feature>
<sequence length="334" mass="35375">MSIDARVPLLDRWNKSYPDVLPDPLLQRMMPEIMSGASNSLIHTSSMPRGGGPGGSSTLFSFLSFHAPSLRKNHTMGLASHGSLLVDTEAQAGGSAPFDTGTSNVIAPSPDITVSGKRPVGSSSALGIGQSRIQASQSMYGPQDLSQQLPQVDGVLRDSNSSRRLAKAPTLARNSRVGLGSTPAAGAGSGGDSGEDRGTGASMVPHQHPHNQQHPYHQQQQHHQQQQLYQQQQRQQLHGAQDKQLPHSRAAPQRSSLHLTPAFLPLSSSQPHYSSSTSNPVFSDPSSLLSAPNFSVPLPRLPAPPTSHQTGLSPQPPIGAAPTANSMQQSQVRK</sequence>
<reference evidence="2" key="1">
    <citation type="submission" date="2017-08" db="EMBL/GenBank/DDBJ databases">
        <authorList>
            <person name="Polle J.E."/>
            <person name="Barry K."/>
            <person name="Cushman J."/>
            <person name="Schmutz J."/>
            <person name="Tran D."/>
            <person name="Hathwaick L.T."/>
            <person name="Yim W.C."/>
            <person name="Jenkins J."/>
            <person name="Mckie-Krisberg Z.M."/>
            <person name="Prochnik S."/>
            <person name="Lindquist E."/>
            <person name="Dockter R.B."/>
            <person name="Adam C."/>
            <person name="Molina H."/>
            <person name="Bunkerborg J."/>
            <person name="Jin E."/>
            <person name="Buchheim M."/>
            <person name="Magnuson J."/>
        </authorList>
    </citation>
    <scope>NUCLEOTIDE SEQUENCE</scope>
    <source>
        <strain evidence="2">CCAP 19/18</strain>
    </source>
</reference>
<feature type="compositionally biased region" description="Polar residues" evidence="1">
    <location>
        <begin position="323"/>
        <end position="334"/>
    </location>
</feature>
<gene>
    <name evidence="2" type="ORF">DUNSADRAFT_13890</name>
</gene>
<proteinExistence type="predicted"/>
<organism evidence="2 3">
    <name type="scientific">Dunaliella salina</name>
    <name type="common">Green alga</name>
    <name type="synonym">Protococcus salinus</name>
    <dbReference type="NCBI Taxonomy" id="3046"/>
    <lineage>
        <taxon>Eukaryota</taxon>
        <taxon>Viridiplantae</taxon>
        <taxon>Chlorophyta</taxon>
        <taxon>core chlorophytes</taxon>
        <taxon>Chlorophyceae</taxon>
        <taxon>CS clade</taxon>
        <taxon>Chlamydomonadales</taxon>
        <taxon>Dunaliellaceae</taxon>
        <taxon>Dunaliella</taxon>
    </lineage>
</organism>
<feature type="region of interest" description="Disordered" evidence="1">
    <location>
        <begin position="95"/>
        <end position="125"/>
    </location>
</feature>
<evidence type="ECO:0000313" key="2">
    <source>
        <dbReference type="EMBL" id="KAF5830902.1"/>
    </source>
</evidence>
<comment type="caution">
    <text evidence="2">The sequence shown here is derived from an EMBL/GenBank/DDBJ whole genome shotgun (WGS) entry which is preliminary data.</text>
</comment>
<name>A0ABQ7G8H5_DUNSA</name>
<protein>
    <submittedName>
        <fullName evidence="2">Uncharacterized protein</fullName>
    </submittedName>
</protein>
<dbReference type="Proteomes" id="UP000815325">
    <property type="component" value="Unassembled WGS sequence"/>
</dbReference>
<evidence type="ECO:0000256" key="1">
    <source>
        <dbReference type="SAM" id="MobiDB-lite"/>
    </source>
</evidence>
<feature type="compositionally biased region" description="Polar residues" evidence="1">
    <location>
        <begin position="279"/>
        <end position="293"/>
    </location>
</feature>
<feature type="compositionally biased region" description="Low complexity" evidence="1">
    <location>
        <begin position="268"/>
        <end position="278"/>
    </location>
</feature>
<keyword evidence="3" id="KW-1185">Reference proteome</keyword>
<feature type="region of interest" description="Disordered" evidence="1">
    <location>
        <begin position="268"/>
        <end position="334"/>
    </location>
</feature>
<evidence type="ECO:0000313" key="3">
    <source>
        <dbReference type="Proteomes" id="UP000815325"/>
    </source>
</evidence>